<evidence type="ECO:0000313" key="3">
    <source>
        <dbReference type="EMBL" id="SEP79396.1"/>
    </source>
</evidence>
<dbReference type="PANTHER" id="PTHR13194:SF19">
    <property type="entry name" value="NAD(P)-BINDING ROSSMANN-FOLD SUPERFAMILY PROTEIN"/>
    <property type="match status" value="1"/>
</dbReference>
<accession>A0A1H9ARL7</accession>
<gene>
    <name evidence="3" type="ORF">SAMN05444359_102203</name>
</gene>
<dbReference type="SUPFAM" id="SSF49785">
    <property type="entry name" value="Galactose-binding domain-like"/>
    <property type="match status" value="1"/>
</dbReference>
<proteinExistence type="inferred from homology"/>
<comment type="similarity">
    <text evidence="1">Belongs to the CIA30 family.</text>
</comment>
<keyword evidence="4" id="KW-1185">Reference proteome</keyword>
<dbReference type="Proteomes" id="UP000199021">
    <property type="component" value="Unassembled WGS sequence"/>
</dbReference>
<dbReference type="PANTHER" id="PTHR13194">
    <property type="entry name" value="COMPLEX I INTERMEDIATE-ASSOCIATED PROTEIN 30"/>
    <property type="match status" value="1"/>
</dbReference>
<dbReference type="Pfam" id="PF08547">
    <property type="entry name" value="CIA30"/>
    <property type="match status" value="1"/>
</dbReference>
<dbReference type="EMBL" id="FOFB01000002">
    <property type="protein sequence ID" value="SEP79396.1"/>
    <property type="molecule type" value="Genomic_DNA"/>
</dbReference>
<name>A0A1H9ARL7_9BACT</name>
<sequence>MHLLLCLILLTVQPTPMTIFDFTHTSDISNWSTVDDTVMGGRSDGHFRLNEEGHGEYSGRVSLENNGGFSSLRYRMPTIRIEGKTKVRLRLRGDGKRYQFRVKTSDNDRHSYVAYFETSGEWEEVVLDLKALAPQFRGRPLNMENYPAEMLSEMAILIGNKKEQTFKLELDWLRLE</sequence>
<dbReference type="InterPro" id="IPR013857">
    <property type="entry name" value="NADH-UbQ_OxRdtase-assoc_prot30"/>
</dbReference>
<feature type="domain" description="NADH:ubiquinone oxidoreductase intermediate-associated protein 30" evidence="2">
    <location>
        <begin position="20"/>
        <end position="170"/>
    </location>
</feature>
<dbReference type="AlphaFoldDB" id="A0A1H9ARL7"/>
<dbReference type="InParanoid" id="A0A1H9ARL7"/>
<evidence type="ECO:0000313" key="4">
    <source>
        <dbReference type="Proteomes" id="UP000199021"/>
    </source>
</evidence>
<dbReference type="InterPro" id="IPR039131">
    <property type="entry name" value="NDUFAF1"/>
</dbReference>
<dbReference type="InterPro" id="IPR008979">
    <property type="entry name" value="Galactose-bd-like_sf"/>
</dbReference>
<protein>
    <submittedName>
        <fullName evidence="3">Complex I intermediate-associated protein 30 (CIA30)</fullName>
    </submittedName>
</protein>
<dbReference type="STRING" id="478744.SAMN05444359_102203"/>
<organism evidence="3 4">
    <name type="scientific">Neolewinella agarilytica</name>
    <dbReference type="NCBI Taxonomy" id="478744"/>
    <lineage>
        <taxon>Bacteria</taxon>
        <taxon>Pseudomonadati</taxon>
        <taxon>Bacteroidota</taxon>
        <taxon>Saprospiria</taxon>
        <taxon>Saprospirales</taxon>
        <taxon>Lewinellaceae</taxon>
        <taxon>Neolewinella</taxon>
    </lineage>
</organism>
<evidence type="ECO:0000259" key="2">
    <source>
        <dbReference type="Pfam" id="PF08547"/>
    </source>
</evidence>
<evidence type="ECO:0000256" key="1">
    <source>
        <dbReference type="ARBA" id="ARBA00007884"/>
    </source>
</evidence>
<reference evidence="4" key="1">
    <citation type="submission" date="2016-10" db="EMBL/GenBank/DDBJ databases">
        <authorList>
            <person name="Varghese N."/>
            <person name="Submissions S."/>
        </authorList>
    </citation>
    <scope>NUCLEOTIDE SEQUENCE [LARGE SCALE GENOMIC DNA]</scope>
    <source>
        <strain evidence="4">DSM 24740</strain>
    </source>
</reference>